<name>A0A0N4Z373_PARTI</name>
<dbReference type="AlphaFoldDB" id="A0A0N4Z373"/>
<evidence type="ECO:0000313" key="1">
    <source>
        <dbReference type="Proteomes" id="UP000038045"/>
    </source>
</evidence>
<proteinExistence type="predicted"/>
<evidence type="ECO:0000313" key="2">
    <source>
        <dbReference type="WBParaSite" id="PTRK_0000135100.1"/>
    </source>
</evidence>
<keyword evidence="1" id="KW-1185">Reference proteome</keyword>
<dbReference type="Proteomes" id="UP000038045">
    <property type="component" value="Unplaced"/>
</dbReference>
<protein>
    <submittedName>
        <fullName evidence="2">Secreted protein</fullName>
    </submittedName>
</protein>
<accession>A0A0N4Z373</accession>
<organism evidence="1 2">
    <name type="scientific">Parastrongyloides trichosuri</name>
    <name type="common">Possum-specific nematode worm</name>
    <dbReference type="NCBI Taxonomy" id="131310"/>
    <lineage>
        <taxon>Eukaryota</taxon>
        <taxon>Metazoa</taxon>
        <taxon>Ecdysozoa</taxon>
        <taxon>Nematoda</taxon>
        <taxon>Chromadorea</taxon>
        <taxon>Rhabditida</taxon>
        <taxon>Tylenchina</taxon>
        <taxon>Panagrolaimomorpha</taxon>
        <taxon>Strongyloidoidea</taxon>
        <taxon>Strongyloididae</taxon>
        <taxon>Parastrongyloides</taxon>
    </lineage>
</organism>
<dbReference type="WBParaSite" id="PTRK_0000135100.1">
    <property type="protein sequence ID" value="PTRK_0000135100.1"/>
    <property type="gene ID" value="PTRK_0000135100"/>
</dbReference>
<reference evidence="2" key="1">
    <citation type="submission" date="2017-02" db="UniProtKB">
        <authorList>
            <consortium name="WormBaseParasite"/>
        </authorList>
    </citation>
    <scope>IDENTIFICATION</scope>
</reference>
<sequence>MLSNPSYFLSTLSAPFKREGRASSVGSCLEYANKYLSNSDRLSAYSTRSGKRYSPNIMRRRSMRSQILSAERKLHLSEWSNQR</sequence>